<dbReference type="GeneID" id="103718170"/>
<evidence type="ECO:0000256" key="1">
    <source>
        <dbReference type="ARBA" id="ARBA00005711"/>
    </source>
</evidence>
<organism evidence="5 7">
    <name type="scientific">Phoenix dactylifera</name>
    <name type="common">Date palm</name>
    <dbReference type="NCBI Taxonomy" id="42345"/>
    <lineage>
        <taxon>Eukaryota</taxon>
        <taxon>Viridiplantae</taxon>
        <taxon>Streptophyta</taxon>
        <taxon>Embryophyta</taxon>
        <taxon>Tracheophyta</taxon>
        <taxon>Spermatophyta</taxon>
        <taxon>Magnoliopsida</taxon>
        <taxon>Liliopsida</taxon>
        <taxon>Arecaceae</taxon>
        <taxon>Coryphoideae</taxon>
        <taxon>Phoeniceae</taxon>
        <taxon>Phoenix</taxon>
    </lineage>
</organism>
<dbReference type="RefSeq" id="XP_017700964.2">
    <property type="nucleotide sequence ID" value="XM_017845475.3"/>
</dbReference>
<dbReference type="RefSeq" id="XP_038989981.1">
    <property type="nucleotide sequence ID" value="XM_039134053.1"/>
</dbReference>
<dbReference type="AlphaFoldDB" id="A0A8B9AT57"/>
<keyword evidence="2" id="KW-0175">Coiled coil</keyword>
<evidence type="ECO:0000313" key="7">
    <source>
        <dbReference type="RefSeq" id="XP_038989981.1"/>
    </source>
</evidence>
<feature type="region of interest" description="Disordered" evidence="3">
    <location>
        <begin position="27"/>
        <end position="170"/>
    </location>
</feature>
<evidence type="ECO:0000256" key="2">
    <source>
        <dbReference type="SAM" id="Coils"/>
    </source>
</evidence>
<comment type="similarity">
    <text evidence="1">Belongs to the remorin family.</text>
</comment>
<feature type="compositionally biased region" description="Basic and acidic residues" evidence="3">
    <location>
        <begin position="69"/>
        <end position="87"/>
    </location>
</feature>
<dbReference type="Proteomes" id="UP000228380">
    <property type="component" value="Chromosome 15"/>
</dbReference>
<evidence type="ECO:0000256" key="3">
    <source>
        <dbReference type="SAM" id="MobiDB-lite"/>
    </source>
</evidence>
<sequence length="282" mass="32142">MSEVKDGRDGEFETAIAASAYAITLQEESSLNQKRSVEELGSPLTKTKSKREESINKLSDSSKISRWFSGKEAKEDRKSSVSDDSSIRKSATLGQRLLEDSAADHKVTEKKMHTTPTIKKTPTFSDSYLNETGSKRIDFGKNQGGQQAPSARKPTAPFCRFRNARRKTTDSTILESKADAWEKAKMAKIKRRYEKMNATILEWENEKKMKAKCQLNRKEGELERRRNRTLQEHRNEMFRIDKIGSGARAMAEERKRNDEYKAIEKANKMRSTGKVPHACPCL</sequence>
<dbReference type="KEGG" id="pda:103718170"/>
<accession>A0A8B9AT57</accession>
<protein>
    <submittedName>
        <fullName evidence="6 7">Uncharacterized protein LOC103718170</fullName>
    </submittedName>
</protein>
<evidence type="ECO:0000313" key="5">
    <source>
        <dbReference type="Proteomes" id="UP000228380"/>
    </source>
</evidence>
<dbReference type="PANTHER" id="PTHR31471">
    <property type="entry name" value="OS02G0116800 PROTEIN"/>
    <property type="match status" value="1"/>
</dbReference>
<reference evidence="5" key="1">
    <citation type="journal article" date="2019" name="Nat. Commun.">
        <title>Genome-wide association mapping of date palm fruit traits.</title>
        <authorList>
            <person name="Hazzouri K.M."/>
            <person name="Gros-Balthazard M."/>
            <person name="Flowers J.M."/>
            <person name="Copetti D."/>
            <person name="Lemansour A."/>
            <person name="Lebrun M."/>
            <person name="Masmoudi K."/>
            <person name="Ferrand S."/>
            <person name="Dhar M.I."/>
            <person name="Fresquez Z.A."/>
            <person name="Rosas U."/>
            <person name="Zhang J."/>
            <person name="Talag J."/>
            <person name="Lee S."/>
            <person name="Kudrna D."/>
            <person name="Powell R.F."/>
            <person name="Leitch I.J."/>
            <person name="Krueger R.R."/>
            <person name="Wing R.A."/>
            <person name="Amiri K.M.A."/>
            <person name="Purugganan M.D."/>
        </authorList>
    </citation>
    <scope>NUCLEOTIDE SEQUENCE [LARGE SCALE GENOMIC DNA]</scope>
    <source>
        <strain evidence="5">cv. Khalas</strain>
    </source>
</reference>
<dbReference type="OrthoDB" id="775261at2759"/>
<evidence type="ECO:0000259" key="4">
    <source>
        <dbReference type="Pfam" id="PF03763"/>
    </source>
</evidence>
<dbReference type="Pfam" id="PF03763">
    <property type="entry name" value="Remorin_C"/>
    <property type="match status" value="1"/>
</dbReference>
<feature type="domain" description="Remorin C-terminal" evidence="4">
    <location>
        <begin position="175"/>
        <end position="277"/>
    </location>
</feature>
<keyword evidence="5" id="KW-1185">Reference proteome</keyword>
<evidence type="ECO:0000313" key="6">
    <source>
        <dbReference type="RefSeq" id="XP_017700964.2"/>
    </source>
</evidence>
<proteinExistence type="inferred from homology"/>
<reference evidence="6 7" key="2">
    <citation type="submission" date="2025-04" db="UniProtKB">
        <authorList>
            <consortium name="RefSeq"/>
        </authorList>
    </citation>
    <scope>IDENTIFICATION</scope>
    <source>
        <tissue evidence="6 7">Young leaves</tissue>
    </source>
</reference>
<feature type="compositionally biased region" description="Basic and acidic residues" evidence="3">
    <location>
        <begin position="97"/>
        <end position="112"/>
    </location>
</feature>
<feature type="compositionally biased region" description="Polar residues" evidence="3">
    <location>
        <begin position="114"/>
        <end position="132"/>
    </location>
</feature>
<name>A0A8B9AT57_PHODC</name>
<gene>
    <name evidence="6 7" type="primary">LOC103718170</name>
</gene>
<dbReference type="PANTHER" id="PTHR31471:SF51">
    <property type="entry name" value="REMORIN FAMILY PROTEIN"/>
    <property type="match status" value="1"/>
</dbReference>
<dbReference type="InterPro" id="IPR005516">
    <property type="entry name" value="Remorin_C"/>
</dbReference>
<feature type="coiled-coil region" evidence="2">
    <location>
        <begin position="186"/>
        <end position="228"/>
    </location>
</feature>